<keyword evidence="4" id="KW-1185">Reference proteome</keyword>
<dbReference type="STRING" id="1424294.Gferi_20005"/>
<dbReference type="Pfam" id="PF13701">
    <property type="entry name" value="DDE_Tnp_1_4"/>
    <property type="match status" value="1"/>
</dbReference>
<gene>
    <name evidence="3" type="ORF">Gferi_20005</name>
</gene>
<dbReference type="EMBL" id="CP017269">
    <property type="protein sequence ID" value="AOT71616.1"/>
    <property type="molecule type" value="Genomic_DNA"/>
</dbReference>
<dbReference type="OrthoDB" id="1878374at2"/>
<proteinExistence type="predicted"/>
<evidence type="ECO:0000313" key="4">
    <source>
        <dbReference type="Proteomes" id="UP000095743"/>
    </source>
</evidence>
<dbReference type="Proteomes" id="UP000095743">
    <property type="component" value="Chromosome"/>
</dbReference>
<feature type="transmembrane region" description="Helical" evidence="1">
    <location>
        <begin position="38"/>
        <end position="57"/>
    </location>
</feature>
<dbReference type="AlphaFoldDB" id="A0A1D8GL27"/>
<evidence type="ECO:0000259" key="2">
    <source>
        <dbReference type="Pfam" id="PF13701"/>
    </source>
</evidence>
<sequence>MSAIELFHVYNERQTIEAFFKTCKEVYGIKNLRTSKFYGIYGFLWLVFITHNLITLMKNTTFNLSKLQNMGVQALIKKLGNISARVIELRDTIEIVLPSLSEIAKSFVEALQPKYV</sequence>
<dbReference type="KEGG" id="gfe:Gferi_20005"/>
<protein>
    <recommendedName>
        <fullName evidence="2">Transposase DDE domain-containing protein</fullName>
    </recommendedName>
</protein>
<name>A0A1D8GL27_9FIRM</name>
<keyword evidence="1" id="KW-1133">Transmembrane helix</keyword>
<organism evidence="3 4">
    <name type="scientific">Geosporobacter ferrireducens</name>
    <dbReference type="NCBI Taxonomy" id="1424294"/>
    <lineage>
        <taxon>Bacteria</taxon>
        <taxon>Bacillati</taxon>
        <taxon>Bacillota</taxon>
        <taxon>Clostridia</taxon>
        <taxon>Peptostreptococcales</taxon>
        <taxon>Thermotaleaceae</taxon>
        <taxon>Geosporobacter</taxon>
    </lineage>
</organism>
<keyword evidence="1" id="KW-0812">Transmembrane</keyword>
<evidence type="ECO:0000313" key="3">
    <source>
        <dbReference type="EMBL" id="AOT71616.1"/>
    </source>
</evidence>
<dbReference type="SUPFAM" id="SSF53098">
    <property type="entry name" value="Ribonuclease H-like"/>
    <property type="match status" value="1"/>
</dbReference>
<feature type="domain" description="Transposase DDE" evidence="2">
    <location>
        <begin position="2"/>
        <end position="111"/>
    </location>
</feature>
<dbReference type="InterPro" id="IPR025668">
    <property type="entry name" value="Tnp_DDE_dom"/>
</dbReference>
<keyword evidence="1" id="KW-0472">Membrane</keyword>
<accession>A0A1D8GL27</accession>
<evidence type="ECO:0000256" key="1">
    <source>
        <dbReference type="SAM" id="Phobius"/>
    </source>
</evidence>
<reference evidence="3 4" key="1">
    <citation type="submission" date="2016-09" db="EMBL/GenBank/DDBJ databases">
        <title>Genomic analysis reveals versatility of anaerobic energy metabolism of Geosporobacter ferrireducens IRF9 of phylum Firmicutes.</title>
        <authorList>
            <person name="Kim S.-J."/>
        </authorList>
    </citation>
    <scope>NUCLEOTIDE SEQUENCE [LARGE SCALE GENOMIC DNA]</scope>
    <source>
        <strain evidence="3 4">IRF9</strain>
    </source>
</reference>
<dbReference type="InterPro" id="IPR012337">
    <property type="entry name" value="RNaseH-like_sf"/>
</dbReference>